<sequence length="306" mass="34401">MLNQKIRETGSSREIAVNDIASSFIVEAINGYEIRQRYTRGNKTQAHGRSRFAQELQDTGRSETEGRAYLVPGRFFGEEWIFNVRGEETLVDRVLVADQHVPWPSLSHDLGRCLAALHDHSTEHGLPTPVGPDAYLRLDAWFKGLSRDFYGAHFNPVVRESIGDPVWSTLSAWCQALVRATETTTCHGQFGMGTFSVLENNPVLEVLTGPALCIAHPSSDIGYYIGELLEMSRTDRISPEDFQQALQSFEAGYGRALMPEDFRAGILRILMHQHDYVAYAAHMADPEVHENLRFVRYLVESGMGSR</sequence>
<name>A0ABQ1XKE4_9MICC</name>
<dbReference type="InterPro" id="IPR011009">
    <property type="entry name" value="Kinase-like_dom_sf"/>
</dbReference>
<dbReference type="SUPFAM" id="SSF56112">
    <property type="entry name" value="Protein kinase-like (PK-like)"/>
    <property type="match status" value="1"/>
</dbReference>
<protein>
    <recommendedName>
        <fullName evidence="3">Aminoglycoside phosphotransferase domain-containing protein</fullName>
    </recommendedName>
</protein>
<gene>
    <name evidence="1" type="ORF">GCM10011577_18810</name>
</gene>
<evidence type="ECO:0008006" key="3">
    <source>
        <dbReference type="Google" id="ProtNLM"/>
    </source>
</evidence>
<accession>A0ABQ1XKE4</accession>
<comment type="caution">
    <text evidence="1">The sequence shown here is derived from an EMBL/GenBank/DDBJ whole genome shotgun (WGS) entry which is preliminary data.</text>
</comment>
<dbReference type="RefSeq" id="WP_188810478.1">
    <property type="nucleotide sequence ID" value="NZ_BAAAWV010000001.1"/>
</dbReference>
<organism evidence="1 2">
    <name type="scientific">Pseudarthrobacter polychromogenes</name>
    <dbReference type="NCBI Taxonomy" id="1676"/>
    <lineage>
        <taxon>Bacteria</taxon>
        <taxon>Bacillati</taxon>
        <taxon>Actinomycetota</taxon>
        <taxon>Actinomycetes</taxon>
        <taxon>Micrococcales</taxon>
        <taxon>Micrococcaceae</taxon>
        <taxon>Pseudarthrobacter</taxon>
    </lineage>
</organism>
<reference evidence="2" key="1">
    <citation type="journal article" date="2019" name="Int. J. Syst. Evol. Microbiol.">
        <title>The Global Catalogue of Microorganisms (GCM) 10K type strain sequencing project: providing services to taxonomists for standard genome sequencing and annotation.</title>
        <authorList>
            <consortium name="The Broad Institute Genomics Platform"/>
            <consortium name="The Broad Institute Genome Sequencing Center for Infectious Disease"/>
            <person name="Wu L."/>
            <person name="Ma J."/>
        </authorList>
    </citation>
    <scope>NUCLEOTIDE SEQUENCE [LARGE SCALE GENOMIC DNA]</scope>
    <source>
        <strain evidence="2">CGMCC 1.1927</strain>
    </source>
</reference>
<dbReference type="EMBL" id="BMKU01000005">
    <property type="protein sequence ID" value="GGG95936.1"/>
    <property type="molecule type" value="Genomic_DNA"/>
</dbReference>
<dbReference type="Proteomes" id="UP000596938">
    <property type="component" value="Unassembled WGS sequence"/>
</dbReference>
<keyword evidence="2" id="KW-1185">Reference proteome</keyword>
<proteinExistence type="predicted"/>
<evidence type="ECO:0000313" key="2">
    <source>
        <dbReference type="Proteomes" id="UP000596938"/>
    </source>
</evidence>
<evidence type="ECO:0000313" key="1">
    <source>
        <dbReference type="EMBL" id="GGG95936.1"/>
    </source>
</evidence>